<evidence type="ECO:0008006" key="4">
    <source>
        <dbReference type="Google" id="ProtNLM"/>
    </source>
</evidence>
<feature type="chain" id="PRO_5039695050" description="Carbohydrate binding protein" evidence="1">
    <location>
        <begin position="25"/>
        <end position="660"/>
    </location>
</feature>
<keyword evidence="3" id="KW-1185">Reference proteome</keyword>
<organism evidence="2 3">
    <name type="scientific">Actinophytocola oryzae</name>
    <dbReference type="NCBI Taxonomy" id="502181"/>
    <lineage>
        <taxon>Bacteria</taxon>
        <taxon>Bacillati</taxon>
        <taxon>Actinomycetota</taxon>
        <taxon>Actinomycetes</taxon>
        <taxon>Pseudonocardiales</taxon>
        <taxon>Pseudonocardiaceae</taxon>
    </lineage>
</organism>
<evidence type="ECO:0000313" key="2">
    <source>
        <dbReference type="EMBL" id="TDV57771.1"/>
    </source>
</evidence>
<reference evidence="2 3" key="1">
    <citation type="submission" date="2019-03" db="EMBL/GenBank/DDBJ databases">
        <title>Genomic Encyclopedia of Archaeal and Bacterial Type Strains, Phase II (KMG-II): from individual species to whole genera.</title>
        <authorList>
            <person name="Goeker M."/>
        </authorList>
    </citation>
    <scope>NUCLEOTIDE SEQUENCE [LARGE SCALE GENOMIC DNA]</scope>
    <source>
        <strain evidence="2 3">DSM 45499</strain>
    </source>
</reference>
<keyword evidence="1" id="KW-0732">Signal</keyword>
<dbReference type="InterPro" id="IPR023296">
    <property type="entry name" value="Glyco_hydro_beta-prop_sf"/>
</dbReference>
<comment type="caution">
    <text evidence="2">The sequence shown here is derived from an EMBL/GenBank/DDBJ whole genome shotgun (WGS) entry which is preliminary data.</text>
</comment>
<name>A0A4V3FV53_9PSEU</name>
<dbReference type="AlphaFoldDB" id="A0A4V3FV53"/>
<dbReference type="Gene3D" id="2.115.10.20">
    <property type="entry name" value="Glycosyl hydrolase domain, family 43"/>
    <property type="match status" value="2"/>
</dbReference>
<dbReference type="SUPFAM" id="SSF75005">
    <property type="entry name" value="Arabinanase/levansucrase/invertase"/>
    <property type="match status" value="2"/>
</dbReference>
<proteinExistence type="predicted"/>
<accession>A0A4V3FV53</accession>
<feature type="signal peptide" evidence="1">
    <location>
        <begin position="1"/>
        <end position="24"/>
    </location>
</feature>
<evidence type="ECO:0000256" key="1">
    <source>
        <dbReference type="SAM" id="SignalP"/>
    </source>
</evidence>
<dbReference type="Proteomes" id="UP000294927">
    <property type="component" value="Unassembled WGS sequence"/>
</dbReference>
<dbReference type="RefSeq" id="WP_166663900.1">
    <property type="nucleotide sequence ID" value="NZ_SOCP01000001.1"/>
</dbReference>
<dbReference type="Gene3D" id="2.60.120.260">
    <property type="entry name" value="Galactose-binding domain-like"/>
    <property type="match status" value="1"/>
</dbReference>
<evidence type="ECO:0000313" key="3">
    <source>
        <dbReference type="Proteomes" id="UP000294927"/>
    </source>
</evidence>
<sequence length="660" mass="70590">MRLRKPLLATLIIVTAAAVLPASASGQTPPNTVDTTTGLLPNGGFDMGDRSGHPIAWAVDGNSAGATVVNLAAYRTAGLGSLQTTNTAGASLSVTGQRIVAAPGNDFTLTARLKGRSGVPPTLSLVFTSFENTVLDTRAVSPTANLDWQTVTVTGVAPANTSNVSVRIAATPDQVGQYYWDQVTLVKAPAPYDPALGTARELFLDDYRIESTKDVGRVVHPAKKLPDPIISPDKPWESSAYIYGSVFKIGDVYRMWYDCNNDVAPGYYLCYAESRDGVHWNKPLGRGNIGYKDIPASKTNLIIAGGGTIAYNPTAAPDRRFALMQFKSGVVNDTLGYYVYFSPDGYTWTSGGERPVLLDGDVSNVTWDSRTRQYVATIKKRMFTSGTPGIYNRSAFLSTSKDFLNWTTPVLAVSGDYADTGAAQALGGLEGQIYGMPVLPYESTNIGLPWVFLITNYTVGSQSGAGAGPVLPEVASSRDLVNWSRPVRDPVLTPGQPGAWDDGALYTASNALVTDRTVTMYYGAFNADHGGPDLTDPNHVDYLGQSGMATWRRDGFVSMTNASRPHSGDPGFVVTKPVTFTGSTLNVNTVVRNGGSVKVEVLDAATNQVIPGFTSKPVTGDQYGAEVKWTGHVRLSTLAGKQVKFRFSLAGADLYSYWVR</sequence>
<gene>
    <name evidence="2" type="ORF">CLV71_101644</name>
</gene>
<protein>
    <recommendedName>
        <fullName evidence="4">Carbohydrate binding protein</fullName>
    </recommendedName>
</protein>
<dbReference type="EMBL" id="SOCP01000001">
    <property type="protein sequence ID" value="TDV57771.1"/>
    <property type="molecule type" value="Genomic_DNA"/>
</dbReference>